<keyword evidence="2" id="KW-1185">Reference proteome</keyword>
<evidence type="ECO:0000313" key="2">
    <source>
        <dbReference type="Proteomes" id="UP000240568"/>
    </source>
</evidence>
<dbReference type="Proteomes" id="UP000240568">
    <property type="component" value="Segment"/>
</dbReference>
<name>A0A2H4IAZ7_9CAUD</name>
<proteinExistence type="predicted"/>
<organism evidence="1 2">
    <name type="scientific">Erwinia phage vB_EamM_Y3</name>
    <dbReference type="NCBI Taxonomy" id="1983553"/>
    <lineage>
        <taxon>Viruses</taxon>
        <taxon>Duplodnaviria</taxon>
        <taxon>Heunggongvirae</taxon>
        <taxon>Uroviricota</taxon>
        <taxon>Caudoviricetes</taxon>
        <taxon>Sasquatchvirus</taxon>
        <taxon>Sasquatchvirus Y3</taxon>
    </lineage>
</organism>
<protein>
    <submittedName>
        <fullName evidence="1">Uncharacterized protein</fullName>
    </submittedName>
</protein>
<reference evidence="1 2" key="1">
    <citation type="submission" date="2017-04" db="EMBL/GenBank/DDBJ databases">
        <authorList>
            <person name="Afonso C.L."/>
            <person name="Miller P.J."/>
            <person name="Scott M.A."/>
            <person name="Spackman E."/>
            <person name="Goraichik I."/>
            <person name="Dimitrov K.M."/>
            <person name="Suarez D.L."/>
            <person name="Swayne D.E."/>
        </authorList>
    </citation>
    <scope>NUCLEOTIDE SEQUENCE [LARGE SCALE GENOMIC DNA]</scope>
</reference>
<evidence type="ECO:0000313" key="1">
    <source>
        <dbReference type="EMBL" id="ARW58699.1"/>
    </source>
</evidence>
<gene>
    <name evidence="1" type="ORF">Y3_059</name>
</gene>
<sequence>MEKNTDRKVVVLDACQFQRLMRLAQIGSSECGELDAASDIMRHAIKFNPELARDRKQELRERAEDLAWDKRQLRRLRRMMTNKTVMSYTNVNGATAVSKKPRTYYHLDHPSNTAVPVYLTGVFDIKRLQVKFDFAEPDTDARDLDYRRVSHIKNIMETREEVPATFEIIEGKTE</sequence>
<dbReference type="EMBL" id="KY984068">
    <property type="protein sequence ID" value="ARW58699.1"/>
    <property type="molecule type" value="Genomic_DNA"/>
</dbReference>
<accession>A0A2H4IAZ7</accession>